<dbReference type="Proteomes" id="UP000006729">
    <property type="component" value="Chromosome 6"/>
</dbReference>
<evidence type="ECO:0000313" key="2">
    <source>
        <dbReference type="EMBL" id="PNT32652.1"/>
    </source>
</evidence>
<dbReference type="AlphaFoldDB" id="A0A2K2A538"/>
<evidence type="ECO:0000256" key="1">
    <source>
        <dbReference type="SAM" id="MobiDB-lite"/>
    </source>
</evidence>
<name>A0A2K2A538_POPTR</name>
<protein>
    <submittedName>
        <fullName evidence="2">Uncharacterized protein</fullName>
    </submittedName>
</protein>
<accession>A0A2K2A538</accession>
<gene>
    <name evidence="2" type="ORF">POPTR_006G200700</name>
</gene>
<dbReference type="EMBL" id="CM009295">
    <property type="protein sequence ID" value="PNT32652.1"/>
    <property type="molecule type" value="Genomic_DNA"/>
</dbReference>
<feature type="compositionally biased region" description="Polar residues" evidence="1">
    <location>
        <begin position="19"/>
        <end position="30"/>
    </location>
</feature>
<sequence length="56" mass="6340">MGWVWKDDSDSDSDDYFENNPNYSSSSSGEVCSTRTVVIRSQCKKTEEVLRDCPGK</sequence>
<feature type="region of interest" description="Disordered" evidence="1">
    <location>
        <begin position="1"/>
        <end position="30"/>
    </location>
</feature>
<dbReference type="InParanoid" id="A0A2K2A538"/>
<keyword evidence="3" id="KW-1185">Reference proteome</keyword>
<reference evidence="2 3" key="1">
    <citation type="journal article" date="2006" name="Science">
        <title>The genome of black cottonwood, Populus trichocarpa (Torr. &amp; Gray).</title>
        <authorList>
            <person name="Tuskan G.A."/>
            <person name="Difazio S."/>
            <person name="Jansson S."/>
            <person name="Bohlmann J."/>
            <person name="Grigoriev I."/>
            <person name="Hellsten U."/>
            <person name="Putnam N."/>
            <person name="Ralph S."/>
            <person name="Rombauts S."/>
            <person name="Salamov A."/>
            <person name="Schein J."/>
            <person name="Sterck L."/>
            <person name="Aerts A."/>
            <person name="Bhalerao R.R."/>
            <person name="Bhalerao R.P."/>
            <person name="Blaudez D."/>
            <person name="Boerjan W."/>
            <person name="Brun A."/>
            <person name="Brunner A."/>
            <person name="Busov V."/>
            <person name="Campbell M."/>
            <person name="Carlson J."/>
            <person name="Chalot M."/>
            <person name="Chapman J."/>
            <person name="Chen G.L."/>
            <person name="Cooper D."/>
            <person name="Coutinho P.M."/>
            <person name="Couturier J."/>
            <person name="Covert S."/>
            <person name="Cronk Q."/>
            <person name="Cunningham R."/>
            <person name="Davis J."/>
            <person name="Degroeve S."/>
            <person name="Dejardin A."/>
            <person name="Depamphilis C."/>
            <person name="Detter J."/>
            <person name="Dirks B."/>
            <person name="Dubchak I."/>
            <person name="Duplessis S."/>
            <person name="Ehlting J."/>
            <person name="Ellis B."/>
            <person name="Gendler K."/>
            <person name="Goodstein D."/>
            <person name="Gribskov M."/>
            <person name="Grimwood J."/>
            <person name="Groover A."/>
            <person name="Gunter L."/>
            <person name="Hamberger B."/>
            <person name="Heinze B."/>
            <person name="Helariutta Y."/>
            <person name="Henrissat B."/>
            <person name="Holligan D."/>
            <person name="Holt R."/>
            <person name="Huang W."/>
            <person name="Islam-Faridi N."/>
            <person name="Jones S."/>
            <person name="Jones-Rhoades M."/>
            <person name="Jorgensen R."/>
            <person name="Joshi C."/>
            <person name="Kangasjarvi J."/>
            <person name="Karlsson J."/>
            <person name="Kelleher C."/>
            <person name="Kirkpatrick R."/>
            <person name="Kirst M."/>
            <person name="Kohler A."/>
            <person name="Kalluri U."/>
            <person name="Larimer F."/>
            <person name="Leebens-Mack J."/>
            <person name="Leple J.C."/>
            <person name="Locascio P."/>
            <person name="Lou Y."/>
            <person name="Lucas S."/>
            <person name="Martin F."/>
            <person name="Montanini B."/>
            <person name="Napoli C."/>
            <person name="Nelson D.R."/>
            <person name="Nelson C."/>
            <person name="Nieminen K."/>
            <person name="Nilsson O."/>
            <person name="Pereda V."/>
            <person name="Peter G."/>
            <person name="Philippe R."/>
            <person name="Pilate G."/>
            <person name="Poliakov A."/>
            <person name="Razumovskaya J."/>
            <person name="Richardson P."/>
            <person name="Rinaldi C."/>
            <person name="Ritland K."/>
            <person name="Rouze P."/>
            <person name="Ryaboy D."/>
            <person name="Schmutz J."/>
            <person name="Schrader J."/>
            <person name="Segerman B."/>
            <person name="Shin H."/>
            <person name="Siddiqui A."/>
            <person name="Sterky F."/>
            <person name="Terry A."/>
            <person name="Tsai C.J."/>
            <person name="Uberbacher E."/>
            <person name="Unneberg P."/>
            <person name="Vahala J."/>
            <person name="Wall K."/>
            <person name="Wessler S."/>
            <person name="Yang G."/>
            <person name="Yin T."/>
            <person name="Douglas C."/>
            <person name="Marra M."/>
            <person name="Sandberg G."/>
            <person name="Van de Peer Y."/>
            <person name="Rokhsar D."/>
        </authorList>
    </citation>
    <scope>NUCLEOTIDE SEQUENCE [LARGE SCALE GENOMIC DNA]</scope>
    <source>
        <strain evidence="3">cv. Nisqually</strain>
    </source>
</reference>
<evidence type="ECO:0000313" key="3">
    <source>
        <dbReference type="Proteomes" id="UP000006729"/>
    </source>
</evidence>
<proteinExistence type="predicted"/>
<organism evidence="2 3">
    <name type="scientific">Populus trichocarpa</name>
    <name type="common">Western balsam poplar</name>
    <name type="synonym">Populus balsamifera subsp. trichocarpa</name>
    <dbReference type="NCBI Taxonomy" id="3694"/>
    <lineage>
        <taxon>Eukaryota</taxon>
        <taxon>Viridiplantae</taxon>
        <taxon>Streptophyta</taxon>
        <taxon>Embryophyta</taxon>
        <taxon>Tracheophyta</taxon>
        <taxon>Spermatophyta</taxon>
        <taxon>Magnoliopsida</taxon>
        <taxon>eudicotyledons</taxon>
        <taxon>Gunneridae</taxon>
        <taxon>Pentapetalae</taxon>
        <taxon>rosids</taxon>
        <taxon>fabids</taxon>
        <taxon>Malpighiales</taxon>
        <taxon>Salicaceae</taxon>
        <taxon>Saliceae</taxon>
        <taxon>Populus</taxon>
    </lineage>
</organism>